<dbReference type="AlphaFoldDB" id="A0A439DT36"/>
<evidence type="ECO:0000259" key="10">
    <source>
        <dbReference type="PROSITE" id="PS51085"/>
    </source>
</evidence>
<dbReference type="EMBL" id="ATDN01000018">
    <property type="protein sequence ID" value="RWA19497.1"/>
    <property type="molecule type" value="Genomic_DNA"/>
</dbReference>
<dbReference type="InterPro" id="IPR008333">
    <property type="entry name" value="Cbr1-like_FAD-bd_dom"/>
</dbReference>
<dbReference type="Pfam" id="PF00111">
    <property type="entry name" value="Fer2"/>
    <property type="match status" value="1"/>
</dbReference>
<evidence type="ECO:0008006" key="14">
    <source>
        <dbReference type="Google" id="ProtNLM"/>
    </source>
</evidence>
<sequence length="363" mass="39412">MADQVAEANSAQHQADGRHRSRDLRVVKVIVETDDASSFVLEPPAGDDAFTQYRPGQYLTVKVPSEQTGSVARCYSLSSAPHDPAELMVTVKRTESGYASNWLCDNVVSGTMLTVLPPSGRFVPDSLDSDLLLFAGGSGITPLYSIVRSVLAKGAGAITLFYANRHERSVIFARQIDELMRRHPDRLEVIHWLESVQGLPDAGAIRELAGRRGGHQAFVCGPTPFMDGVTEALQAAGMAHRQIHREVFASLSGNPFEESGRPAVATGIVDKQCGVPTEVELDGETHKVLWPRDRTLVDVLRAKGVDVPFLCLEGKCGSCQAVLEEGNVSMRRNEIFDDQDVAEGYVLTCQAVPEGDGPIRVVF</sequence>
<reference evidence="12 13" key="1">
    <citation type="submission" date="2013-06" db="EMBL/GenBank/DDBJ databases">
        <title>The draft sequence of the Mycobacterium elephantis genome.</title>
        <authorList>
            <person name="Pettersson F.B."/>
            <person name="Das S."/>
            <person name="Dasgupta S."/>
            <person name="Bhattacharya A."/>
            <person name="Kirsebom L.A."/>
        </authorList>
    </citation>
    <scope>NUCLEOTIDE SEQUENCE [LARGE SCALE GENOMIC DNA]</scope>
    <source>
        <strain evidence="12 13">DSM 44368</strain>
    </source>
</reference>
<dbReference type="SUPFAM" id="SSF54292">
    <property type="entry name" value="2Fe-2S ferredoxin-like"/>
    <property type="match status" value="1"/>
</dbReference>
<evidence type="ECO:0000259" key="11">
    <source>
        <dbReference type="PROSITE" id="PS51384"/>
    </source>
</evidence>
<dbReference type="InterPro" id="IPR006058">
    <property type="entry name" value="2Fe2S_fd_BS"/>
</dbReference>
<keyword evidence="3" id="KW-0001">2Fe-2S</keyword>
<keyword evidence="7" id="KW-0408">Iron</keyword>
<dbReference type="PROSITE" id="PS00197">
    <property type="entry name" value="2FE2S_FER_1"/>
    <property type="match status" value="1"/>
</dbReference>
<dbReference type="Gene3D" id="3.40.50.80">
    <property type="entry name" value="Nucleotide-binding domain of ferredoxin-NADP reductase (FNR) module"/>
    <property type="match status" value="1"/>
</dbReference>
<dbReference type="InterPro" id="IPR001433">
    <property type="entry name" value="OxRdtase_FAD/NAD-bd"/>
</dbReference>
<keyword evidence="5" id="KW-0274">FAD</keyword>
<dbReference type="Pfam" id="PF00970">
    <property type="entry name" value="FAD_binding_6"/>
    <property type="match status" value="1"/>
</dbReference>
<dbReference type="PROSITE" id="PS51384">
    <property type="entry name" value="FAD_FR"/>
    <property type="match status" value="1"/>
</dbReference>
<keyword evidence="4" id="KW-0479">Metal-binding</keyword>
<keyword evidence="6" id="KW-0560">Oxidoreductase</keyword>
<dbReference type="CDD" id="cd06214">
    <property type="entry name" value="PA_degradation_oxidoreductase_like"/>
    <property type="match status" value="1"/>
</dbReference>
<evidence type="ECO:0000256" key="7">
    <source>
        <dbReference type="ARBA" id="ARBA00023004"/>
    </source>
</evidence>
<dbReference type="InterPro" id="IPR036010">
    <property type="entry name" value="2Fe-2S_ferredoxin-like_sf"/>
</dbReference>
<keyword evidence="8" id="KW-0411">Iron-sulfur</keyword>
<dbReference type="InterPro" id="IPR017927">
    <property type="entry name" value="FAD-bd_FR_type"/>
</dbReference>
<dbReference type="InterPro" id="IPR039261">
    <property type="entry name" value="FNR_nucleotide-bd"/>
</dbReference>
<dbReference type="GO" id="GO:0046872">
    <property type="term" value="F:metal ion binding"/>
    <property type="evidence" value="ECO:0007669"/>
    <property type="project" value="UniProtKB-KW"/>
</dbReference>
<feature type="domain" description="FAD-binding FR-type" evidence="11">
    <location>
        <begin position="19"/>
        <end position="125"/>
    </location>
</feature>
<dbReference type="SUPFAM" id="SSF63380">
    <property type="entry name" value="Riboflavin synthase domain-like"/>
    <property type="match status" value="1"/>
</dbReference>
<feature type="region of interest" description="Disordered" evidence="9">
    <location>
        <begin position="1"/>
        <end position="20"/>
    </location>
</feature>
<dbReference type="PANTHER" id="PTHR47354:SF8">
    <property type="entry name" value="1,2-PHENYLACETYL-COA EPOXIDASE, SUBUNIT E"/>
    <property type="match status" value="1"/>
</dbReference>
<dbReference type="Gene3D" id="2.40.30.10">
    <property type="entry name" value="Translation factors"/>
    <property type="match status" value="1"/>
</dbReference>
<keyword evidence="2" id="KW-0285">Flavoprotein</keyword>
<feature type="domain" description="2Fe-2S ferredoxin-type" evidence="10">
    <location>
        <begin position="277"/>
        <end position="363"/>
    </location>
</feature>
<dbReference type="PRINTS" id="PR00371">
    <property type="entry name" value="FPNCR"/>
</dbReference>
<dbReference type="InterPro" id="IPR001709">
    <property type="entry name" value="Flavoprot_Pyr_Nucl_cyt_Rdtase"/>
</dbReference>
<dbReference type="InterPro" id="IPR012675">
    <property type="entry name" value="Beta-grasp_dom_sf"/>
</dbReference>
<dbReference type="InterPro" id="IPR001041">
    <property type="entry name" value="2Fe-2S_ferredoxin-type"/>
</dbReference>
<dbReference type="GO" id="GO:0051537">
    <property type="term" value="F:2 iron, 2 sulfur cluster binding"/>
    <property type="evidence" value="ECO:0007669"/>
    <property type="project" value="UniProtKB-KW"/>
</dbReference>
<dbReference type="RefSeq" id="WP_128109032.1">
    <property type="nucleotide sequence ID" value="NZ_ATDN01000018.1"/>
</dbReference>
<dbReference type="Pfam" id="PF00175">
    <property type="entry name" value="NAD_binding_1"/>
    <property type="match status" value="1"/>
</dbReference>
<dbReference type="GO" id="GO:0016491">
    <property type="term" value="F:oxidoreductase activity"/>
    <property type="evidence" value="ECO:0007669"/>
    <property type="project" value="UniProtKB-KW"/>
</dbReference>
<evidence type="ECO:0000313" key="13">
    <source>
        <dbReference type="Proteomes" id="UP000287177"/>
    </source>
</evidence>
<evidence type="ECO:0000256" key="3">
    <source>
        <dbReference type="ARBA" id="ARBA00022714"/>
    </source>
</evidence>
<dbReference type="Gene3D" id="3.10.20.30">
    <property type="match status" value="1"/>
</dbReference>
<accession>A0A439DT36</accession>
<evidence type="ECO:0000313" key="12">
    <source>
        <dbReference type="EMBL" id="RWA19497.1"/>
    </source>
</evidence>
<evidence type="ECO:0000256" key="4">
    <source>
        <dbReference type="ARBA" id="ARBA00022723"/>
    </source>
</evidence>
<dbReference type="InterPro" id="IPR017938">
    <property type="entry name" value="Riboflavin_synthase-like_b-brl"/>
</dbReference>
<dbReference type="CDD" id="cd00207">
    <property type="entry name" value="fer2"/>
    <property type="match status" value="1"/>
</dbReference>
<protein>
    <recommendedName>
        <fullName evidence="14">3-ketosteroid-9-alpha-hydroxylase reductase subunit</fullName>
    </recommendedName>
</protein>
<evidence type="ECO:0000256" key="2">
    <source>
        <dbReference type="ARBA" id="ARBA00022630"/>
    </source>
</evidence>
<evidence type="ECO:0000256" key="8">
    <source>
        <dbReference type="ARBA" id="ARBA00023014"/>
    </source>
</evidence>
<gene>
    <name evidence="12" type="ORF">MELE44368_20765</name>
</gene>
<dbReference type="PRINTS" id="PR00410">
    <property type="entry name" value="PHEHYDRXLASE"/>
</dbReference>
<comment type="cofactor">
    <cofactor evidence="1">
        <name>FAD</name>
        <dbReference type="ChEBI" id="CHEBI:57692"/>
    </cofactor>
</comment>
<dbReference type="PANTHER" id="PTHR47354">
    <property type="entry name" value="NADH OXIDOREDUCTASE HCR"/>
    <property type="match status" value="1"/>
</dbReference>
<dbReference type="Proteomes" id="UP000287177">
    <property type="component" value="Unassembled WGS sequence"/>
</dbReference>
<name>A0A439DT36_9MYCO</name>
<proteinExistence type="predicted"/>
<evidence type="ECO:0000256" key="9">
    <source>
        <dbReference type="SAM" id="MobiDB-lite"/>
    </source>
</evidence>
<keyword evidence="13" id="KW-1185">Reference proteome</keyword>
<comment type="caution">
    <text evidence="12">The sequence shown here is derived from an EMBL/GenBank/DDBJ whole genome shotgun (WGS) entry which is preliminary data.</text>
</comment>
<dbReference type="PROSITE" id="PS51085">
    <property type="entry name" value="2FE2S_FER_2"/>
    <property type="match status" value="1"/>
</dbReference>
<dbReference type="GO" id="GO:0050660">
    <property type="term" value="F:flavin adenine dinucleotide binding"/>
    <property type="evidence" value="ECO:0007669"/>
    <property type="project" value="TreeGrafter"/>
</dbReference>
<evidence type="ECO:0000256" key="5">
    <source>
        <dbReference type="ARBA" id="ARBA00022827"/>
    </source>
</evidence>
<organism evidence="12 13">
    <name type="scientific">Mycolicibacterium elephantis DSM 44368</name>
    <dbReference type="NCBI Taxonomy" id="1335622"/>
    <lineage>
        <taxon>Bacteria</taxon>
        <taxon>Bacillati</taxon>
        <taxon>Actinomycetota</taxon>
        <taxon>Actinomycetes</taxon>
        <taxon>Mycobacteriales</taxon>
        <taxon>Mycobacteriaceae</taxon>
        <taxon>Mycolicibacterium</taxon>
    </lineage>
</organism>
<dbReference type="SUPFAM" id="SSF52343">
    <property type="entry name" value="Ferredoxin reductase-like, C-terminal NADP-linked domain"/>
    <property type="match status" value="1"/>
</dbReference>
<evidence type="ECO:0000256" key="6">
    <source>
        <dbReference type="ARBA" id="ARBA00023002"/>
    </source>
</evidence>
<evidence type="ECO:0000256" key="1">
    <source>
        <dbReference type="ARBA" id="ARBA00001974"/>
    </source>
</evidence>
<dbReference type="InterPro" id="IPR050415">
    <property type="entry name" value="MRET"/>
</dbReference>